<sequence>MGKTAKKKKSRHKENRYMRAVHGSTIVNTWAGTESKLERFRDLMQTSQWDELTNFIQDRVATAEPWLMEPIYNESDNSHTYPLHELLSRTGLQSVVKALVLKQPSQLALKDSRGNFPEMIASENVGRLSRNIPKNTTKAGDEKGMVTTYQFLLNMITQHFPGGRDTSTKAERLAAWKAEKALEKAAAASPASSPVSTSPTNNQMDVKMDMDSYDGPPPTMQVATELSPHGFITVPIPPPAHSLPSPVPPPVPPSLPAPNMSDLIEAVKQKAAMEKTLLNTKKELLKMKTHVQLVEIQLRSAVQLLLKTCSGHQDVAGMLQRELDDFSYDRKKGSEGGKELKKHLTDENYIKWAGYNDEVAEKPDTVKTEGGIVKVENGIKKDPNGIKKDPVQYPSVVQRPISFDSATCANCGLARRNTRFSPCHHSVMCERCAELFVKRGDPCPECMKVIKTIEIGDWSTTVRVKRQASQSSEEDFA</sequence>
<comment type="caution">
    <text evidence="2">The sequence shown here is derived from an EMBL/GenBank/DDBJ whole genome shotgun (WGS) entry which is preliminary data.</text>
</comment>
<accession>A0A9W7GNE3</accession>
<feature type="compositionally biased region" description="Low complexity" evidence="1">
    <location>
        <begin position="185"/>
        <end position="194"/>
    </location>
</feature>
<organism evidence="2 3">
    <name type="scientific">Triparma columacea</name>
    <dbReference type="NCBI Taxonomy" id="722753"/>
    <lineage>
        <taxon>Eukaryota</taxon>
        <taxon>Sar</taxon>
        <taxon>Stramenopiles</taxon>
        <taxon>Ochrophyta</taxon>
        <taxon>Bolidophyceae</taxon>
        <taxon>Parmales</taxon>
        <taxon>Triparmaceae</taxon>
        <taxon>Triparma</taxon>
    </lineage>
</organism>
<evidence type="ECO:0000313" key="2">
    <source>
        <dbReference type="EMBL" id="GMI48500.1"/>
    </source>
</evidence>
<name>A0A9W7GNE3_9STRA</name>
<proteinExistence type="predicted"/>
<protein>
    <recommendedName>
        <fullName evidence="4">RING-type domain-containing protein</fullName>
    </recommendedName>
</protein>
<dbReference type="OrthoDB" id="10452389at2759"/>
<feature type="compositionally biased region" description="Polar residues" evidence="1">
    <location>
        <begin position="195"/>
        <end position="204"/>
    </location>
</feature>
<feature type="region of interest" description="Disordered" evidence="1">
    <location>
        <begin position="185"/>
        <end position="204"/>
    </location>
</feature>
<evidence type="ECO:0000256" key="1">
    <source>
        <dbReference type="SAM" id="MobiDB-lite"/>
    </source>
</evidence>
<dbReference type="Gene3D" id="3.30.40.10">
    <property type="entry name" value="Zinc/RING finger domain, C3HC4 (zinc finger)"/>
    <property type="match status" value="1"/>
</dbReference>
<dbReference type="Pfam" id="PF13920">
    <property type="entry name" value="zf-C3HC4_3"/>
    <property type="match status" value="1"/>
</dbReference>
<dbReference type="Proteomes" id="UP001165065">
    <property type="component" value="Unassembled WGS sequence"/>
</dbReference>
<reference evidence="3" key="1">
    <citation type="journal article" date="2023" name="Commun. Biol.">
        <title>Genome analysis of Parmales, the sister group of diatoms, reveals the evolutionary specialization of diatoms from phago-mixotrophs to photoautotrophs.</title>
        <authorList>
            <person name="Ban H."/>
            <person name="Sato S."/>
            <person name="Yoshikawa S."/>
            <person name="Yamada K."/>
            <person name="Nakamura Y."/>
            <person name="Ichinomiya M."/>
            <person name="Sato N."/>
            <person name="Blanc-Mathieu R."/>
            <person name="Endo H."/>
            <person name="Kuwata A."/>
            <person name="Ogata H."/>
        </authorList>
    </citation>
    <scope>NUCLEOTIDE SEQUENCE [LARGE SCALE GENOMIC DNA]</scope>
</reference>
<gene>
    <name evidence="2" type="ORF">TrCOL_g5899</name>
</gene>
<dbReference type="CDD" id="cd16449">
    <property type="entry name" value="RING-HC"/>
    <property type="match status" value="1"/>
</dbReference>
<dbReference type="InterPro" id="IPR013083">
    <property type="entry name" value="Znf_RING/FYVE/PHD"/>
</dbReference>
<evidence type="ECO:0008006" key="4">
    <source>
        <dbReference type="Google" id="ProtNLM"/>
    </source>
</evidence>
<dbReference type="SUPFAM" id="SSF57850">
    <property type="entry name" value="RING/U-box"/>
    <property type="match status" value="1"/>
</dbReference>
<dbReference type="AlphaFoldDB" id="A0A9W7GNE3"/>
<keyword evidence="3" id="KW-1185">Reference proteome</keyword>
<dbReference type="EMBL" id="BRYA01000402">
    <property type="protein sequence ID" value="GMI48500.1"/>
    <property type="molecule type" value="Genomic_DNA"/>
</dbReference>
<evidence type="ECO:0000313" key="3">
    <source>
        <dbReference type="Proteomes" id="UP001165065"/>
    </source>
</evidence>